<gene>
    <name evidence="2" type="ordered locus">Hoch_3183</name>
</gene>
<dbReference type="OrthoDB" id="8066319at2"/>
<dbReference type="EMBL" id="CP001804">
    <property type="protein sequence ID" value="ACY15685.1"/>
    <property type="molecule type" value="Genomic_DNA"/>
</dbReference>
<feature type="domain" description="ADYC" evidence="1">
    <location>
        <begin position="31"/>
        <end position="224"/>
    </location>
</feature>
<name>D0LSI6_HALO1</name>
<dbReference type="eggNOG" id="COG1357">
    <property type="taxonomic scope" value="Bacteria"/>
</dbReference>
<evidence type="ECO:0000313" key="3">
    <source>
        <dbReference type="Proteomes" id="UP000001880"/>
    </source>
</evidence>
<proteinExistence type="predicted"/>
<keyword evidence="3" id="KW-1185">Reference proteome</keyword>
<dbReference type="Pfam" id="PF20032">
    <property type="entry name" value="ADYC"/>
    <property type="match status" value="1"/>
</dbReference>
<dbReference type="KEGG" id="hoh:Hoch_3183"/>
<dbReference type="AlphaFoldDB" id="D0LSI6"/>
<dbReference type="Proteomes" id="UP000001880">
    <property type="component" value="Chromosome"/>
</dbReference>
<organism evidence="2 3">
    <name type="scientific">Haliangium ochraceum (strain DSM 14365 / JCM 11303 / SMP-2)</name>
    <dbReference type="NCBI Taxonomy" id="502025"/>
    <lineage>
        <taxon>Bacteria</taxon>
        <taxon>Pseudomonadati</taxon>
        <taxon>Myxococcota</taxon>
        <taxon>Polyangia</taxon>
        <taxon>Haliangiales</taxon>
        <taxon>Kofleriaceae</taxon>
        <taxon>Haliangium</taxon>
    </lineage>
</organism>
<dbReference type="HOGENOM" id="CLU_1029616_0_0_7"/>
<evidence type="ECO:0000313" key="2">
    <source>
        <dbReference type="EMBL" id="ACY15685.1"/>
    </source>
</evidence>
<dbReference type="RefSeq" id="WP_012828285.1">
    <property type="nucleotide sequence ID" value="NC_013440.1"/>
</dbReference>
<reference evidence="2 3" key="1">
    <citation type="journal article" date="2010" name="Stand. Genomic Sci.">
        <title>Complete genome sequence of Haliangium ochraceum type strain (SMP-2).</title>
        <authorList>
            <consortium name="US DOE Joint Genome Institute (JGI-PGF)"/>
            <person name="Ivanova N."/>
            <person name="Daum C."/>
            <person name="Lang E."/>
            <person name="Abt B."/>
            <person name="Kopitz M."/>
            <person name="Saunders E."/>
            <person name="Lapidus A."/>
            <person name="Lucas S."/>
            <person name="Glavina Del Rio T."/>
            <person name="Nolan M."/>
            <person name="Tice H."/>
            <person name="Copeland A."/>
            <person name="Cheng J.F."/>
            <person name="Chen F."/>
            <person name="Bruce D."/>
            <person name="Goodwin L."/>
            <person name="Pitluck S."/>
            <person name="Mavromatis K."/>
            <person name="Pati A."/>
            <person name="Mikhailova N."/>
            <person name="Chen A."/>
            <person name="Palaniappan K."/>
            <person name="Land M."/>
            <person name="Hauser L."/>
            <person name="Chang Y.J."/>
            <person name="Jeffries C.D."/>
            <person name="Detter J.C."/>
            <person name="Brettin T."/>
            <person name="Rohde M."/>
            <person name="Goker M."/>
            <person name="Bristow J."/>
            <person name="Markowitz V."/>
            <person name="Eisen J.A."/>
            <person name="Hugenholtz P."/>
            <person name="Kyrpides N.C."/>
            <person name="Klenk H.P."/>
        </authorList>
    </citation>
    <scope>NUCLEOTIDE SEQUENCE [LARGE SCALE GENOMIC DNA]</scope>
    <source>
        <strain evidence="3">DSM 14365 / CIP 107738 / JCM 11303 / AJ 13395 / SMP-2</strain>
    </source>
</reference>
<sequence length="270" mass="29785">MRFLSFAGDAVYIEVWDRAERRAHTLQVLPTELAGMSWRVEDCPATSERCEAVNYRIAEVARDTARNTMPLHGDNSDVWLYRVEFSLASAPEQWRGMCEGDAADGMGLFVDGQWSEDGAWHPEGWTFSCASGVVAKCVRGFGYKPWKTLESPAHGPVNLQPLHQACTRAARADYCGDGHSHTRDGTLVDMFDTYGFNVRETVAGMAPESSFDEQGALSVSIPRWPTAARTAEGWRFPTCERTRQAPVSAGPALIYVWSDPSKGRGDASAQ</sequence>
<evidence type="ECO:0000259" key="1">
    <source>
        <dbReference type="Pfam" id="PF20032"/>
    </source>
</evidence>
<accession>D0LSI6</accession>
<protein>
    <recommendedName>
        <fullName evidence="1">ADYC domain-containing protein</fullName>
    </recommendedName>
</protein>
<dbReference type="InterPro" id="IPR045426">
    <property type="entry name" value="ADYC"/>
</dbReference>